<organism evidence="3">
    <name type="scientific">viral metagenome</name>
    <dbReference type="NCBI Taxonomy" id="1070528"/>
    <lineage>
        <taxon>unclassified sequences</taxon>
        <taxon>metagenomes</taxon>
        <taxon>organismal metagenomes</taxon>
    </lineage>
</organism>
<reference evidence="3" key="1">
    <citation type="submission" date="2020-03" db="EMBL/GenBank/DDBJ databases">
        <title>The deep terrestrial virosphere.</title>
        <authorList>
            <person name="Holmfeldt K."/>
            <person name="Nilsson E."/>
            <person name="Simone D."/>
            <person name="Lopez-Fernandez M."/>
            <person name="Wu X."/>
            <person name="de Brujin I."/>
            <person name="Lundin D."/>
            <person name="Andersson A."/>
            <person name="Bertilsson S."/>
            <person name="Dopson M."/>
        </authorList>
    </citation>
    <scope>NUCLEOTIDE SEQUENCE</scope>
    <source>
        <strain evidence="4">MM415A00442</strain>
        <strain evidence="3">MM415B00961</strain>
    </source>
</reference>
<accession>A0A6M3IVM9</accession>
<dbReference type="InterPro" id="IPR027417">
    <property type="entry name" value="P-loop_NTPase"/>
</dbReference>
<dbReference type="Pfam" id="PF03237">
    <property type="entry name" value="Terminase_6N"/>
    <property type="match status" value="1"/>
</dbReference>
<feature type="domain" description="Terminase large subunit gp17-like C-terminal" evidence="2">
    <location>
        <begin position="208"/>
        <end position="329"/>
    </location>
</feature>
<evidence type="ECO:0000313" key="4">
    <source>
        <dbReference type="EMBL" id="QJA82129.1"/>
    </source>
</evidence>
<proteinExistence type="predicted"/>
<dbReference type="InterPro" id="IPR035421">
    <property type="entry name" value="Terminase_6C"/>
</dbReference>
<sequence>MAMLEAFWMCYWRYEKTKIPQRGWVVAPTFPMVRENWLQAEVLLKDVVSNKKQTEMRMDFSNIGFIEFKSAEREDEGLRGAGLDFCIIDEASRVSRKSWEQGIRPALADKQGRALFISTPKGKNWFYDYYRLGQSENKEIKSWMYPTFTNPYFPKEEWDNLLKTTPQLILKQEFLADFLDDEASVFKNLNKCIRGELEEGNDKEQYTIGLDLGRTEDFTVAIVLRNSDCQLVEIYKQNQVDWSLQKQQVKALCNRYKNHLVYVDSTGLGDPIEEDLRKSGIKTRDYNFTNQSKHELVEQLMVGIEQGLIGIPDCLQTQFLIEELKSFSYEILPSGRIKYSAPEGLHDDGVMALGLAAMGISYRFYKTRAKPEDLLPINSPAYLERKSYEKELEINSHLPRRFRKPIGELAFS</sequence>
<evidence type="ECO:0000256" key="1">
    <source>
        <dbReference type="ARBA" id="ARBA00022612"/>
    </source>
</evidence>
<dbReference type="AlphaFoldDB" id="A0A6M3IVM9"/>
<evidence type="ECO:0000313" key="3">
    <source>
        <dbReference type="EMBL" id="QJA61328.1"/>
    </source>
</evidence>
<name>A0A6M3IVM9_9ZZZZ</name>
<dbReference type="Gene3D" id="3.40.50.300">
    <property type="entry name" value="P-loop containing nucleotide triphosphate hydrolases"/>
    <property type="match status" value="1"/>
</dbReference>
<protein>
    <submittedName>
        <fullName evidence="3">Putative terminase</fullName>
    </submittedName>
</protein>
<keyword evidence="1" id="KW-1188">Viral release from host cell</keyword>
<dbReference type="Gene3D" id="3.30.420.240">
    <property type="match status" value="1"/>
</dbReference>
<dbReference type="EMBL" id="MT141438">
    <property type="protein sequence ID" value="QJA61328.1"/>
    <property type="molecule type" value="Genomic_DNA"/>
</dbReference>
<dbReference type="Pfam" id="PF17289">
    <property type="entry name" value="Terminase_6C"/>
    <property type="match status" value="1"/>
</dbReference>
<gene>
    <name evidence="4" type="ORF">MM415A00442_0012</name>
    <name evidence="3" type="ORF">MM415B00961_0002</name>
</gene>
<evidence type="ECO:0000259" key="2">
    <source>
        <dbReference type="Pfam" id="PF17289"/>
    </source>
</evidence>
<dbReference type="EMBL" id="MT142480">
    <property type="protein sequence ID" value="QJA82129.1"/>
    <property type="molecule type" value="Genomic_DNA"/>
</dbReference>